<dbReference type="Pfam" id="PF00561">
    <property type="entry name" value="Abhydrolase_1"/>
    <property type="match status" value="1"/>
</dbReference>
<name>A0A081BCH5_9HYPH</name>
<comment type="caution">
    <text evidence="2">The sequence shown here is derived from an EMBL/GenBank/DDBJ whole genome shotgun (WGS) entry which is preliminary data.</text>
</comment>
<dbReference type="PANTHER" id="PTHR43798">
    <property type="entry name" value="MONOACYLGLYCEROL LIPASE"/>
    <property type="match status" value="1"/>
</dbReference>
<evidence type="ECO:0000313" key="2">
    <source>
        <dbReference type="EMBL" id="GAK45743.1"/>
    </source>
</evidence>
<reference evidence="2 3" key="1">
    <citation type="submission" date="2014-07" db="EMBL/GenBank/DDBJ databases">
        <title>Tepidicaulis marinum gen. nov., sp. nov., a novel marine bacterium denitrifying nitrate to nitrous oxide strictly under microaerobic conditions.</title>
        <authorList>
            <person name="Takeuchi M."/>
            <person name="Yamagishi T."/>
            <person name="Kamagata Y."/>
            <person name="Oshima K."/>
            <person name="Hattori M."/>
            <person name="Katayama T."/>
            <person name="Hanada S."/>
            <person name="Tamaki H."/>
            <person name="Marumo K."/>
            <person name="Maeda H."/>
            <person name="Nedachi M."/>
            <person name="Iwasaki W."/>
            <person name="Suwa Y."/>
            <person name="Sakata S."/>
        </authorList>
    </citation>
    <scope>NUCLEOTIDE SEQUENCE [LARGE SCALE GENOMIC DNA]</scope>
    <source>
        <strain evidence="2 3">MA2</strain>
    </source>
</reference>
<dbReference type="GO" id="GO:0016787">
    <property type="term" value="F:hydrolase activity"/>
    <property type="evidence" value="ECO:0007669"/>
    <property type="project" value="UniProtKB-KW"/>
</dbReference>
<protein>
    <submittedName>
        <fullName evidence="2">Hydrolase</fullName>
    </submittedName>
</protein>
<feature type="domain" description="AB hydrolase-1" evidence="1">
    <location>
        <begin position="29"/>
        <end position="241"/>
    </location>
</feature>
<dbReference type="RefSeq" id="WP_045447265.1">
    <property type="nucleotide sequence ID" value="NZ_BBIO01000011.1"/>
</dbReference>
<dbReference type="InterPro" id="IPR050266">
    <property type="entry name" value="AB_hydrolase_sf"/>
</dbReference>
<dbReference type="EMBL" id="BBIO01000011">
    <property type="protein sequence ID" value="GAK45743.1"/>
    <property type="molecule type" value="Genomic_DNA"/>
</dbReference>
<gene>
    <name evidence="2" type="ORF">M2A_2242</name>
</gene>
<evidence type="ECO:0000313" key="3">
    <source>
        <dbReference type="Proteomes" id="UP000028702"/>
    </source>
</evidence>
<dbReference type="Proteomes" id="UP000028702">
    <property type="component" value="Unassembled WGS sequence"/>
</dbReference>
<keyword evidence="2" id="KW-0378">Hydrolase</keyword>
<dbReference type="PRINTS" id="PR00111">
    <property type="entry name" value="ABHYDROLASE"/>
</dbReference>
<dbReference type="AlphaFoldDB" id="A0A081BCH5"/>
<keyword evidence="3" id="KW-1185">Reference proteome</keyword>
<proteinExistence type="predicted"/>
<organism evidence="2 3">
    <name type="scientific">Tepidicaulis marinus</name>
    <dbReference type="NCBI Taxonomy" id="1333998"/>
    <lineage>
        <taxon>Bacteria</taxon>
        <taxon>Pseudomonadati</taxon>
        <taxon>Pseudomonadota</taxon>
        <taxon>Alphaproteobacteria</taxon>
        <taxon>Hyphomicrobiales</taxon>
        <taxon>Parvibaculaceae</taxon>
        <taxon>Tepidicaulis</taxon>
    </lineage>
</organism>
<dbReference type="eggNOG" id="COG0596">
    <property type="taxonomic scope" value="Bacteria"/>
</dbReference>
<dbReference type="InterPro" id="IPR029058">
    <property type="entry name" value="AB_hydrolase_fold"/>
</dbReference>
<sequence length="294" mass="31681">MNVATFLERRRYVETPSGRIAYVEMGEGPVVLFVHGVFLNGLLWRPVMEELAGEYRCIALDILCHGATETPADQDVSFAGNARMLEEFCAALGIARCHLVANDSGGGIAQIFAANHPARIESLVLTNCDVHDMWPPEAIKPTKQAIAELGFAAVAGDLAEDVEAAREVFAVGFEDVGALSPDEFKAYLRPLVASPARAELMTRFFASMNPADTVAAQDGLRKLTAPTLIAWGTGDVFFGLDCAQWLQDTIPGAGPVAEIPGAKLFFPRERPDEFVALLRRHWNGAASIPSAARG</sequence>
<dbReference type="InterPro" id="IPR000073">
    <property type="entry name" value="AB_hydrolase_1"/>
</dbReference>
<dbReference type="Gene3D" id="3.40.50.1820">
    <property type="entry name" value="alpha/beta hydrolase"/>
    <property type="match status" value="1"/>
</dbReference>
<dbReference type="SUPFAM" id="SSF53474">
    <property type="entry name" value="alpha/beta-Hydrolases"/>
    <property type="match status" value="1"/>
</dbReference>
<accession>A0A081BCH5</accession>
<evidence type="ECO:0000259" key="1">
    <source>
        <dbReference type="Pfam" id="PF00561"/>
    </source>
</evidence>
<dbReference type="STRING" id="1333998.M2A_2242"/>